<proteinExistence type="predicted"/>
<protein>
    <submittedName>
        <fullName evidence="1">Uncharacterized protein</fullName>
    </submittedName>
</protein>
<dbReference type="EMBL" id="LR796618">
    <property type="protein sequence ID" value="CAB4154406.1"/>
    <property type="molecule type" value="Genomic_DNA"/>
</dbReference>
<name>A0A6J5N8R6_9CAUD</name>
<gene>
    <name evidence="1" type="ORF">UFOVP648_2</name>
</gene>
<evidence type="ECO:0000313" key="1">
    <source>
        <dbReference type="EMBL" id="CAB4154406.1"/>
    </source>
</evidence>
<accession>A0A6J5N8R6</accession>
<organism evidence="1">
    <name type="scientific">uncultured Caudovirales phage</name>
    <dbReference type="NCBI Taxonomy" id="2100421"/>
    <lineage>
        <taxon>Viruses</taxon>
        <taxon>Duplodnaviria</taxon>
        <taxon>Heunggongvirae</taxon>
        <taxon>Uroviricota</taxon>
        <taxon>Caudoviricetes</taxon>
        <taxon>Peduoviridae</taxon>
        <taxon>Maltschvirus</taxon>
        <taxon>Maltschvirus maltsch</taxon>
    </lineage>
</organism>
<reference evidence="1" key="1">
    <citation type="submission" date="2020-04" db="EMBL/GenBank/DDBJ databases">
        <authorList>
            <person name="Chiriac C."/>
            <person name="Salcher M."/>
            <person name="Ghai R."/>
            <person name="Kavagutti S V."/>
        </authorList>
    </citation>
    <scope>NUCLEOTIDE SEQUENCE</scope>
</reference>
<sequence length="149" mass="17459">MKKLLIQNLLITLFLLIQLSNCLAQSQSINKDSVLNAKFNARAINWKGDTLICLTKEQAHMASFQLKKIPYYRNQLTLKDTIILKLKENINFKDSIIILNKEYQLKVEKEYSLCNDIRTQQEEIIKEQNKYGKYKSIGLVILFICFLIK</sequence>